<feature type="non-terminal residue" evidence="2">
    <location>
        <position position="1"/>
    </location>
</feature>
<feature type="region of interest" description="Disordered" evidence="1">
    <location>
        <begin position="1"/>
        <end position="99"/>
    </location>
</feature>
<sequence>PVGTKTMDDLGPLKNCAGRDHPAELEGLPGSSCLSSSSTRLPGAEAALSDAHRQLRVQSKSSGQLPLREQQASLHELSSPIKSSPSGQQRTHNRFRSSTVGDLTSGFLQVKTSEKAHCPAYPGRFRTSSIQHLGELSPAQQHFALMARHVSSQTKIAQMRGQSLT</sequence>
<comment type="caution">
    <text evidence="2">The sequence shown here is derived from an EMBL/GenBank/DDBJ whole genome shotgun (WGS) entry which is preliminary data.</text>
</comment>
<dbReference type="Proteomes" id="UP000626109">
    <property type="component" value="Unassembled WGS sequence"/>
</dbReference>
<dbReference type="EMBL" id="CAJNNW010005388">
    <property type="protein sequence ID" value="CAE8647373.1"/>
    <property type="molecule type" value="Genomic_DNA"/>
</dbReference>
<feature type="compositionally biased region" description="Polar residues" evidence="1">
    <location>
        <begin position="80"/>
        <end position="99"/>
    </location>
</feature>
<evidence type="ECO:0000313" key="2">
    <source>
        <dbReference type="EMBL" id="CAE8647373.1"/>
    </source>
</evidence>
<evidence type="ECO:0000256" key="1">
    <source>
        <dbReference type="SAM" id="MobiDB-lite"/>
    </source>
</evidence>
<gene>
    <name evidence="2" type="ORF">PGLA2088_LOCUS5625</name>
</gene>
<proteinExistence type="predicted"/>
<evidence type="ECO:0000313" key="3">
    <source>
        <dbReference type="Proteomes" id="UP000626109"/>
    </source>
</evidence>
<reference evidence="2" key="1">
    <citation type="submission" date="2021-02" db="EMBL/GenBank/DDBJ databases">
        <authorList>
            <person name="Dougan E. K."/>
            <person name="Rhodes N."/>
            <person name="Thang M."/>
            <person name="Chan C."/>
        </authorList>
    </citation>
    <scope>NUCLEOTIDE SEQUENCE</scope>
</reference>
<name>A0A813I8D4_POLGL</name>
<feature type="non-terminal residue" evidence="2">
    <location>
        <position position="165"/>
    </location>
</feature>
<protein>
    <submittedName>
        <fullName evidence="2">Uncharacterized protein</fullName>
    </submittedName>
</protein>
<accession>A0A813I8D4</accession>
<organism evidence="2 3">
    <name type="scientific">Polarella glacialis</name>
    <name type="common">Dinoflagellate</name>
    <dbReference type="NCBI Taxonomy" id="89957"/>
    <lineage>
        <taxon>Eukaryota</taxon>
        <taxon>Sar</taxon>
        <taxon>Alveolata</taxon>
        <taxon>Dinophyceae</taxon>
        <taxon>Suessiales</taxon>
        <taxon>Suessiaceae</taxon>
        <taxon>Polarella</taxon>
    </lineage>
</organism>
<dbReference type="AlphaFoldDB" id="A0A813I8D4"/>